<comment type="caution">
    <text evidence="1">The sequence shown here is derived from an EMBL/GenBank/DDBJ whole genome shotgun (WGS) entry which is preliminary data.</text>
</comment>
<dbReference type="Proteomes" id="UP001597297">
    <property type="component" value="Unassembled WGS sequence"/>
</dbReference>
<accession>A0ABW5E3E4</accession>
<gene>
    <name evidence="1" type="ORF">ACFSQZ_05725</name>
</gene>
<evidence type="ECO:0008006" key="3">
    <source>
        <dbReference type="Google" id="ProtNLM"/>
    </source>
</evidence>
<keyword evidence="2" id="KW-1185">Reference proteome</keyword>
<dbReference type="EMBL" id="JBHUJC010000018">
    <property type="protein sequence ID" value="MFD2275960.1"/>
    <property type="molecule type" value="Genomic_DNA"/>
</dbReference>
<protein>
    <recommendedName>
        <fullName evidence="3">DUF5069 domain-containing protein</fullName>
    </recommendedName>
</protein>
<proteinExistence type="predicted"/>
<reference evidence="2" key="1">
    <citation type="journal article" date="2019" name="Int. J. Syst. Evol. Microbiol.">
        <title>The Global Catalogue of Microorganisms (GCM) 10K type strain sequencing project: providing services to taxonomists for standard genome sequencing and annotation.</title>
        <authorList>
            <consortium name="The Broad Institute Genomics Platform"/>
            <consortium name="The Broad Institute Genome Sequencing Center for Infectious Disease"/>
            <person name="Wu L."/>
            <person name="Ma J."/>
        </authorList>
    </citation>
    <scope>NUCLEOTIDE SEQUENCE [LARGE SCALE GENOMIC DNA]</scope>
    <source>
        <strain evidence="2">JCM 16545</strain>
    </source>
</reference>
<sequence length="204" mass="23593">MAPKQEKTILQNRFKSWNSEDLTQHYRDGTVIAMTWNDQFLKLFRRCIEAYRSGNSDYDSYYTEDDIAFLQSIGYKPRELFDFVEDLGDAGEPTESTALLIAAVRRDYFTVVQNGVLSDHEITSNELPGKQDVYDGLPYFERIFTKAEHKLRGELDPNLMFCCGGDRRFLRENGDIHPADFLRHVWAADGDIQQVAEFVKSQKA</sequence>
<evidence type="ECO:0000313" key="2">
    <source>
        <dbReference type="Proteomes" id="UP001597297"/>
    </source>
</evidence>
<name>A0ABW5E3E4_9BACT</name>
<evidence type="ECO:0000313" key="1">
    <source>
        <dbReference type="EMBL" id="MFD2275960.1"/>
    </source>
</evidence>
<dbReference type="RefSeq" id="WP_377136806.1">
    <property type="nucleotide sequence ID" value="NZ_JBHUJC010000018.1"/>
</dbReference>
<organism evidence="1 2">
    <name type="scientific">Rubritalea spongiae</name>
    <dbReference type="NCBI Taxonomy" id="430797"/>
    <lineage>
        <taxon>Bacteria</taxon>
        <taxon>Pseudomonadati</taxon>
        <taxon>Verrucomicrobiota</taxon>
        <taxon>Verrucomicrobiia</taxon>
        <taxon>Verrucomicrobiales</taxon>
        <taxon>Rubritaleaceae</taxon>
        <taxon>Rubritalea</taxon>
    </lineage>
</organism>